<dbReference type="InterPro" id="IPR012338">
    <property type="entry name" value="Beta-lactam/transpept-like"/>
</dbReference>
<evidence type="ECO:0000256" key="1">
    <source>
        <dbReference type="SAM" id="SignalP"/>
    </source>
</evidence>
<evidence type="ECO:0000313" key="3">
    <source>
        <dbReference type="EMBL" id="QUE51966.1"/>
    </source>
</evidence>
<dbReference type="PANTHER" id="PTHR21581">
    <property type="entry name" value="D-ALANYL-D-ALANINE CARBOXYPEPTIDASE"/>
    <property type="match status" value="1"/>
</dbReference>
<feature type="signal peptide" evidence="1">
    <location>
        <begin position="1"/>
        <end position="23"/>
    </location>
</feature>
<dbReference type="SUPFAM" id="SSF56601">
    <property type="entry name" value="beta-lactamase/transpeptidase-like"/>
    <property type="match status" value="1"/>
</dbReference>
<dbReference type="RefSeq" id="WP_211632339.1">
    <property type="nucleotide sequence ID" value="NZ_CP073100.1"/>
</dbReference>
<gene>
    <name evidence="3" type="ORF">KBB96_03535</name>
</gene>
<protein>
    <submittedName>
        <fullName evidence="3">D-alanyl-D-alanine carboxypeptidase</fullName>
    </submittedName>
</protein>
<dbReference type="Proteomes" id="UP000676169">
    <property type="component" value="Chromosome"/>
</dbReference>
<evidence type="ECO:0000259" key="2">
    <source>
        <dbReference type="Pfam" id="PF00768"/>
    </source>
</evidence>
<keyword evidence="3" id="KW-0121">Carboxypeptidase</keyword>
<dbReference type="PANTHER" id="PTHR21581:SF6">
    <property type="entry name" value="TRAFFICKING PROTEIN PARTICLE COMPLEX SUBUNIT 12"/>
    <property type="match status" value="1"/>
</dbReference>
<dbReference type="GO" id="GO:0009002">
    <property type="term" value="F:serine-type D-Ala-D-Ala carboxypeptidase activity"/>
    <property type="evidence" value="ECO:0007669"/>
    <property type="project" value="InterPro"/>
</dbReference>
<sequence length="322" mass="34238">MLTRILFRLIPVLMASAPALSSAQAPESVMVVEAWSGKVLVAANASTKRPVASLTKIATGAVAIDWANANQSDIATIMVTVPDSVAMIGGPNPMRLVPGDRISLRDALTSALLGSDNLAAQTVADHIGRDILSRRGSGGDPVGAFVGEMNRLSRAIGAANTRFTNPHGLELQGQAVGTSTAADITRLSIYAMRRAAFNYIVRQKERRVTVSGQGGNRSFTVKNTNELITEPGMLGVKTGTTNAAGPCLSACQERDPLVRKKPDGSKGVTPRRVIAVVLNNPDRFNRARALIQQGWGIYDQWLANGAPVQDPRRELLKADDPL</sequence>
<evidence type="ECO:0000313" key="4">
    <source>
        <dbReference type="Proteomes" id="UP000676169"/>
    </source>
</evidence>
<keyword evidence="3" id="KW-0645">Protease</keyword>
<keyword evidence="4" id="KW-1185">Reference proteome</keyword>
<dbReference type="AlphaFoldDB" id="A0A975J0V7"/>
<dbReference type="EMBL" id="CP073100">
    <property type="protein sequence ID" value="QUE51966.1"/>
    <property type="molecule type" value="Genomic_DNA"/>
</dbReference>
<keyword evidence="3" id="KW-0378">Hydrolase</keyword>
<accession>A0A975J0V7</accession>
<dbReference type="KEGG" id="lamb:KBB96_03535"/>
<reference evidence="3" key="1">
    <citation type="submission" date="2021-04" db="EMBL/GenBank/DDBJ databases">
        <title>Luteolibacter sp. 32A isolated from the skin of an Anderson's salamander (Ambystoma andersonii).</title>
        <authorList>
            <person name="Spergser J."/>
            <person name="Busse H.-J."/>
        </authorList>
    </citation>
    <scope>NUCLEOTIDE SEQUENCE</scope>
    <source>
        <strain evidence="3">32A</strain>
    </source>
</reference>
<organism evidence="3 4">
    <name type="scientific">Luteolibacter ambystomatis</name>
    <dbReference type="NCBI Taxonomy" id="2824561"/>
    <lineage>
        <taxon>Bacteria</taxon>
        <taxon>Pseudomonadati</taxon>
        <taxon>Verrucomicrobiota</taxon>
        <taxon>Verrucomicrobiia</taxon>
        <taxon>Verrucomicrobiales</taxon>
        <taxon>Verrucomicrobiaceae</taxon>
        <taxon>Luteolibacter</taxon>
    </lineage>
</organism>
<feature type="chain" id="PRO_5037698831" evidence="1">
    <location>
        <begin position="24"/>
        <end position="322"/>
    </location>
</feature>
<feature type="domain" description="Peptidase S11 D-alanyl-D-alanine carboxypeptidase A N-terminal" evidence="2">
    <location>
        <begin position="24"/>
        <end position="251"/>
    </location>
</feature>
<dbReference type="GO" id="GO:0006508">
    <property type="term" value="P:proteolysis"/>
    <property type="evidence" value="ECO:0007669"/>
    <property type="project" value="InterPro"/>
</dbReference>
<dbReference type="InterPro" id="IPR001967">
    <property type="entry name" value="Peptidase_S11_N"/>
</dbReference>
<dbReference type="Pfam" id="PF00768">
    <property type="entry name" value="Peptidase_S11"/>
    <property type="match status" value="1"/>
</dbReference>
<keyword evidence="1" id="KW-0732">Signal</keyword>
<proteinExistence type="predicted"/>
<dbReference type="Gene3D" id="3.40.710.10">
    <property type="entry name" value="DD-peptidase/beta-lactamase superfamily"/>
    <property type="match status" value="1"/>
</dbReference>
<name>A0A975J0V7_9BACT</name>